<feature type="transmembrane region" description="Helical" evidence="7">
    <location>
        <begin position="338"/>
        <end position="359"/>
    </location>
</feature>
<dbReference type="AlphaFoldDB" id="A0A067T716"/>
<dbReference type="Gene3D" id="1.20.1250.20">
    <property type="entry name" value="MFS general substrate transporter like domains"/>
    <property type="match status" value="2"/>
</dbReference>
<evidence type="ECO:0000256" key="4">
    <source>
        <dbReference type="ARBA" id="ARBA00022989"/>
    </source>
</evidence>
<dbReference type="STRING" id="685588.A0A067T716"/>
<reference evidence="9" key="1">
    <citation type="journal article" date="2014" name="Proc. Natl. Acad. Sci. U.S.A.">
        <title>Extensive sampling of basidiomycete genomes demonstrates inadequacy of the white-rot/brown-rot paradigm for wood decay fungi.</title>
        <authorList>
            <person name="Riley R."/>
            <person name="Salamov A.A."/>
            <person name="Brown D.W."/>
            <person name="Nagy L.G."/>
            <person name="Floudas D."/>
            <person name="Held B.W."/>
            <person name="Levasseur A."/>
            <person name="Lombard V."/>
            <person name="Morin E."/>
            <person name="Otillar R."/>
            <person name="Lindquist E.A."/>
            <person name="Sun H."/>
            <person name="LaButti K.M."/>
            <person name="Schmutz J."/>
            <person name="Jabbour D."/>
            <person name="Luo H."/>
            <person name="Baker S.E."/>
            <person name="Pisabarro A.G."/>
            <person name="Walton J.D."/>
            <person name="Blanchette R.A."/>
            <person name="Henrissat B."/>
            <person name="Martin F."/>
            <person name="Cullen D."/>
            <person name="Hibbett D.S."/>
            <person name="Grigoriev I.V."/>
        </authorList>
    </citation>
    <scope>NUCLEOTIDE SEQUENCE [LARGE SCALE GENOMIC DNA]</scope>
    <source>
        <strain evidence="9">CBS 339.88</strain>
    </source>
</reference>
<gene>
    <name evidence="8" type="ORF">GALMADRAFT_97528</name>
</gene>
<evidence type="ECO:0000256" key="6">
    <source>
        <dbReference type="SAM" id="MobiDB-lite"/>
    </source>
</evidence>
<keyword evidence="9" id="KW-1185">Reference proteome</keyword>
<evidence type="ECO:0000256" key="3">
    <source>
        <dbReference type="ARBA" id="ARBA00022692"/>
    </source>
</evidence>
<feature type="transmembrane region" description="Helical" evidence="7">
    <location>
        <begin position="279"/>
        <end position="300"/>
    </location>
</feature>
<dbReference type="GO" id="GO:0022857">
    <property type="term" value="F:transmembrane transporter activity"/>
    <property type="evidence" value="ECO:0007669"/>
    <property type="project" value="InterPro"/>
</dbReference>
<dbReference type="InterPro" id="IPR011701">
    <property type="entry name" value="MFS"/>
</dbReference>
<evidence type="ECO:0000313" key="8">
    <source>
        <dbReference type="EMBL" id="KDR75724.1"/>
    </source>
</evidence>
<dbReference type="FunFam" id="1.20.1250.20:FF:000013">
    <property type="entry name" value="MFS general substrate transporter"/>
    <property type="match status" value="1"/>
</dbReference>
<feature type="transmembrane region" description="Helical" evidence="7">
    <location>
        <begin position="306"/>
        <end position="326"/>
    </location>
</feature>
<comment type="subcellular location">
    <subcellularLocation>
        <location evidence="1">Membrane</location>
        <topology evidence="1">Multi-pass membrane protein</topology>
    </subcellularLocation>
</comment>
<dbReference type="Pfam" id="PF07690">
    <property type="entry name" value="MFS_1"/>
    <property type="match status" value="1"/>
</dbReference>
<evidence type="ECO:0000256" key="7">
    <source>
        <dbReference type="SAM" id="Phobius"/>
    </source>
</evidence>
<name>A0A067T716_GALM3</name>
<evidence type="ECO:0000256" key="5">
    <source>
        <dbReference type="ARBA" id="ARBA00023136"/>
    </source>
</evidence>
<dbReference type="SUPFAM" id="SSF103473">
    <property type="entry name" value="MFS general substrate transporter"/>
    <property type="match status" value="1"/>
</dbReference>
<protein>
    <recommendedName>
        <fullName evidence="10">Major facilitator superfamily (MFS) profile domain-containing protein</fullName>
    </recommendedName>
</protein>
<feature type="compositionally biased region" description="Basic and acidic residues" evidence="6">
    <location>
        <begin position="1"/>
        <end position="20"/>
    </location>
</feature>
<organism evidence="8 9">
    <name type="scientific">Galerina marginata (strain CBS 339.88)</name>
    <dbReference type="NCBI Taxonomy" id="685588"/>
    <lineage>
        <taxon>Eukaryota</taxon>
        <taxon>Fungi</taxon>
        <taxon>Dikarya</taxon>
        <taxon>Basidiomycota</taxon>
        <taxon>Agaricomycotina</taxon>
        <taxon>Agaricomycetes</taxon>
        <taxon>Agaricomycetidae</taxon>
        <taxon>Agaricales</taxon>
        <taxon>Agaricineae</taxon>
        <taxon>Strophariaceae</taxon>
        <taxon>Galerina</taxon>
    </lineage>
</organism>
<keyword evidence="4 7" id="KW-1133">Transmembrane helix</keyword>
<feature type="transmembrane region" description="Helical" evidence="7">
    <location>
        <begin position="216"/>
        <end position="237"/>
    </location>
</feature>
<dbReference type="EMBL" id="KL142380">
    <property type="protein sequence ID" value="KDR75724.1"/>
    <property type="molecule type" value="Genomic_DNA"/>
</dbReference>
<evidence type="ECO:0000256" key="2">
    <source>
        <dbReference type="ARBA" id="ARBA00022448"/>
    </source>
</evidence>
<accession>A0A067T716</accession>
<dbReference type="PANTHER" id="PTHR43791:SF6">
    <property type="entry name" value="TRANSPORTER, PUTATIVE (AFU_ORTHOLOGUE AFUA_1G16690)-RELATED"/>
    <property type="match status" value="1"/>
</dbReference>
<dbReference type="GO" id="GO:0016020">
    <property type="term" value="C:membrane"/>
    <property type="evidence" value="ECO:0007669"/>
    <property type="project" value="UniProtKB-SubCell"/>
</dbReference>
<feature type="transmembrane region" description="Helical" evidence="7">
    <location>
        <begin position="88"/>
        <end position="104"/>
    </location>
</feature>
<evidence type="ECO:0008006" key="10">
    <source>
        <dbReference type="Google" id="ProtNLM"/>
    </source>
</evidence>
<evidence type="ECO:0000256" key="1">
    <source>
        <dbReference type="ARBA" id="ARBA00004141"/>
    </source>
</evidence>
<evidence type="ECO:0000313" key="9">
    <source>
        <dbReference type="Proteomes" id="UP000027222"/>
    </source>
</evidence>
<feature type="region of interest" description="Disordered" evidence="6">
    <location>
        <begin position="1"/>
        <end position="24"/>
    </location>
</feature>
<keyword evidence="2" id="KW-0813">Transport</keyword>
<feature type="transmembrane region" description="Helical" evidence="7">
    <location>
        <begin position="139"/>
        <end position="165"/>
    </location>
</feature>
<dbReference type="InterPro" id="IPR036259">
    <property type="entry name" value="MFS_trans_sf"/>
</dbReference>
<dbReference type="OrthoDB" id="2985014at2759"/>
<keyword evidence="5 7" id="KW-0472">Membrane</keyword>
<proteinExistence type="predicted"/>
<sequence>MQEKNSSDVFVEDRKDKESSSDSTEFADDGILLAADRRAAAEKNLLRKLDRRLLPTIIVIYIMNYIDRTAVTSARLKGLQQDLHISDIQYSVILAVLFAVYCPAQIPSNMVTKNFAGLLACRIFIGFPEELALRAAALYAGLLASNAFGSGALTISIGLLSIWLLPDHPHNTRWLTLAERRLARARLAEDAGEADEDSDTDTPWQGLKLALQDPKIYLFGMIGFSELIGLGFINFFPTLTATLGFSTTITLLLATPPWILTAILCVVNARHADKTGERFWHLSGWWWAGILGYIIAQATMSTGGRYFALYLFAISEIAYSMTLVWVSNSIPRPPSKRAAAIGLVNGFGNLGNLVSSFVWKADWGPQYRPSMIIGICCLLTSTCLAYVVRMMLIRENKRLDEDEQGALKEAKQERIEQAAKLEGITVEEAMDRKRGFRYLY</sequence>
<feature type="transmembrane region" description="Helical" evidence="7">
    <location>
        <begin position="371"/>
        <end position="388"/>
    </location>
</feature>
<dbReference type="PANTHER" id="PTHR43791">
    <property type="entry name" value="PERMEASE-RELATED"/>
    <property type="match status" value="1"/>
</dbReference>
<keyword evidence="3 7" id="KW-0812">Transmembrane</keyword>
<feature type="transmembrane region" description="Helical" evidence="7">
    <location>
        <begin position="243"/>
        <end position="267"/>
    </location>
</feature>
<dbReference type="Proteomes" id="UP000027222">
    <property type="component" value="Unassembled WGS sequence"/>
</dbReference>
<dbReference type="HOGENOM" id="CLU_001265_0_6_1"/>